<feature type="domain" description="CTLH" evidence="2">
    <location>
        <begin position="145"/>
        <end position="202"/>
    </location>
</feature>
<protein>
    <submittedName>
        <fullName evidence="3">LisH/CRA/RING-U-box domains-containing protein</fullName>
    </submittedName>
</protein>
<dbReference type="SMART" id="SM00757">
    <property type="entry name" value="CRA"/>
    <property type="match status" value="1"/>
</dbReference>
<reference evidence="3" key="1">
    <citation type="submission" date="2019-12" db="EMBL/GenBank/DDBJ databases">
        <authorList>
            <person name="Scholes J."/>
        </authorList>
    </citation>
    <scope>NUCLEOTIDE SEQUENCE</scope>
</reference>
<evidence type="ECO:0000256" key="1">
    <source>
        <dbReference type="SAM" id="MobiDB-lite"/>
    </source>
</evidence>
<dbReference type="PROSITE" id="PS50897">
    <property type="entry name" value="CTLH"/>
    <property type="match status" value="1"/>
</dbReference>
<dbReference type="AlphaFoldDB" id="A0A9N7N0I9"/>
<dbReference type="InterPro" id="IPR045098">
    <property type="entry name" value="Fyv10_fam"/>
</dbReference>
<dbReference type="InterPro" id="IPR006595">
    <property type="entry name" value="CTLH_C"/>
</dbReference>
<dbReference type="PANTHER" id="PTHR12170:SF3">
    <property type="entry name" value="GH10162P"/>
    <property type="match status" value="1"/>
</dbReference>
<feature type="compositionally biased region" description="Basic and acidic residues" evidence="1">
    <location>
        <begin position="352"/>
        <end position="375"/>
    </location>
</feature>
<evidence type="ECO:0000313" key="3">
    <source>
        <dbReference type="EMBL" id="CAA0817242.1"/>
    </source>
</evidence>
<gene>
    <name evidence="3" type="ORF">SHERM_16909</name>
</gene>
<dbReference type="GO" id="GO:0005634">
    <property type="term" value="C:nucleus"/>
    <property type="evidence" value="ECO:0007669"/>
    <property type="project" value="TreeGrafter"/>
</dbReference>
<dbReference type="InterPro" id="IPR024964">
    <property type="entry name" value="CTLH/CRA"/>
</dbReference>
<evidence type="ECO:0000259" key="2">
    <source>
        <dbReference type="PROSITE" id="PS50897"/>
    </source>
</evidence>
<dbReference type="GO" id="GO:0034657">
    <property type="term" value="C:GID complex"/>
    <property type="evidence" value="ECO:0007669"/>
    <property type="project" value="TreeGrafter"/>
</dbReference>
<dbReference type="EMBL" id="CACSLK010015718">
    <property type="protein sequence ID" value="CAA0817242.1"/>
    <property type="molecule type" value="Genomic_DNA"/>
</dbReference>
<dbReference type="InterPro" id="IPR006594">
    <property type="entry name" value="LisH"/>
</dbReference>
<sequence>MELNSVKDAFDRVTKKEKLSSSKSQEMIQHVEAEIERTLSIIPSGQEDHRPILNALKAKLNDLAPQKQLAGTLKELNIALSKYQKLLEKSFIPDISKAFRKIDFDTHTVNQIIISHFHREGKFDLGDCFVEESEEPEAAAVHKSPFLEMFAILDAIKSRNLMPALTWAAANHEQLNKNGSDIELKLHRLQLVEILEKNGRDDALKHARAFLAPFASTHMSEVQKLMACLLWAGRLDQSPYTELLSPLHWDRLLDELARELCNLIGQSYESPLSVTVAAGVQGLPTLLKLMNVMMTGRKQEWQTMKVAGVCVPVTIFSVVKGVAPGIGMPIRMATAGLMGEEGREVAFSASDQSRRNVSKGDEEDEKWQRIDQPEK</sequence>
<dbReference type="SMART" id="SM00668">
    <property type="entry name" value="CTLH"/>
    <property type="match status" value="1"/>
</dbReference>
<proteinExistence type="predicted"/>
<name>A0A9N7N0I9_STRHE</name>
<dbReference type="GO" id="GO:0005737">
    <property type="term" value="C:cytoplasm"/>
    <property type="evidence" value="ECO:0007669"/>
    <property type="project" value="TreeGrafter"/>
</dbReference>
<comment type="caution">
    <text evidence="3">The sequence shown here is derived from an EMBL/GenBank/DDBJ whole genome shotgun (WGS) entry which is preliminary data.</text>
</comment>
<dbReference type="PROSITE" id="PS50896">
    <property type="entry name" value="LISH"/>
    <property type="match status" value="1"/>
</dbReference>
<dbReference type="PANTHER" id="PTHR12170">
    <property type="entry name" value="MACROPHAGE ERYTHROBLAST ATTACHER-RELATED"/>
    <property type="match status" value="1"/>
</dbReference>
<dbReference type="GO" id="GO:0004842">
    <property type="term" value="F:ubiquitin-protein transferase activity"/>
    <property type="evidence" value="ECO:0007669"/>
    <property type="project" value="InterPro"/>
</dbReference>
<feature type="region of interest" description="Disordered" evidence="1">
    <location>
        <begin position="345"/>
        <end position="375"/>
    </location>
</feature>
<organism evidence="3 4">
    <name type="scientific">Striga hermonthica</name>
    <name type="common">Purple witchweed</name>
    <name type="synonym">Buchnera hermonthica</name>
    <dbReference type="NCBI Taxonomy" id="68872"/>
    <lineage>
        <taxon>Eukaryota</taxon>
        <taxon>Viridiplantae</taxon>
        <taxon>Streptophyta</taxon>
        <taxon>Embryophyta</taxon>
        <taxon>Tracheophyta</taxon>
        <taxon>Spermatophyta</taxon>
        <taxon>Magnoliopsida</taxon>
        <taxon>eudicotyledons</taxon>
        <taxon>Gunneridae</taxon>
        <taxon>Pentapetalae</taxon>
        <taxon>asterids</taxon>
        <taxon>lamiids</taxon>
        <taxon>Lamiales</taxon>
        <taxon>Orobanchaceae</taxon>
        <taxon>Buchnereae</taxon>
        <taxon>Striga</taxon>
    </lineage>
</organism>
<dbReference type="Proteomes" id="UP001153555">
    <property type="component" value="Unassembled WGS sequence"/>
</dbReference>
<evidence type="ECO:0000313" key="4">
    <source>
        <dbReference type="Proteomes" id="UP001153555"/>
    </source>
</evidence>
<dbReference type="Pfam" id="PF10607">
    <property type="entry name" value="CTLH"/>
    <property type="match status" value="1"/>
</dbReference>
<dbReference type="OrthoDB" id="1933281at2759"/>
<dbReference type="InterPro" id="IPR013144">
    <property type="entry name" value="CRA_dom"/>
</dbReference>
<accession>A0A9N7N0I9</accession>
<dbReference type="GO" id="GO:0043161">
    <property type="term" value="P:proteasome-mediated ubiquitin-dependent protein catabolic process"/>
    <property type="evidence" value="ECO:0007669"/>
    <property type="project" value="InterPro"/>
</dbReference>
<keyword evidence="4" id="KW-1185">Reference proteome</keyword>